<dbReference type="Proteomes" id="UP001642360">
    <property type="component" value="Unassembled WGS sequence"/>
</dbReference>
<proteinExistence type="predicted"/>
<evidence type="ECO:0000256" key="1">
    <source>
        <dbReference type="SAM" id="MobiDB-lite"/>
    </source>
</evidence>
<keyword evidence="3" id="KW-1185">Reference proteome</keyword>
<accession>A0ABC8STZ6</accession>
<dbReference type="AlphaFoldDB" id="A0ABC8STZ6"/>
<feature type="compositionally biased region" description="Polar residues" evidence="1">
    <location>
        <begin position="105"/>
        <end position="115"/>
    </location>
</feature>
<evidence type="ECO:0000313" key="2">
    <source>
        <dbReference type="EMBL" id="CAK9158172.1"/>
    </source>
</evidence>
<evidence type="ECO:0000313" key="3">
    <source>
        <dbReference type="Proteomes" id="UP001642360"/>
    </source>
</evidence>
<protein>
    <submittedName>
        <fullName evidence="2">Uncharacterized protein</fullName>
    </submittedName>
</protein>
<sequence length="160" mass="17608">MDDHMFIIKLHYEVVWKPQISYERGKVEDPIVVLSADADSLPSPSVIKTKESQTVRHNETGIEGVGDGLIEASSQHVAIDADSEISGPQNEDTDSEDPDYVPTGVVSTDGTYTNEVSDDPSWQYEDLEGDDDDIFNPTVSVQDHGRGKRPTLGVEVYVDN</sequence>
<comment type="caution">
    <text evidence="2">The sequence shown here is derived from an EMBL/GenBank/DDBJ whole genome shotgun (WGS) entry which is preliminary data.</text>
</comment>
<feature type="region of interest" description="Disordered" evidence="1">
    <location>
        <begin position="74"/>
        <end position="160"/>
    </location>
</feature>
<name>A0ABC8STZ6_9AQUA</name>
<gene>
    <name evidence="2" type="ORF">ILEXP_LOCUS26789</name>
</gene>
<feature type="compositionally biased region" description="Acidic residues" evidence="1">
    <location>
        <begin position="125"/>
        <end position="134"/>
    </location>
</feature>
<reference evidence="2 3" key="1">
    <citation type="submission" date="2024-02" db="EMBL/GenBank/DDBJ databases">
        <authorList>
            <person name="Vignale AGUSTIN F."/>
            <person name="Sosa J E."/>
            <person name="Modenutti C."/>
        </authorList>
    </citation>
    <scope>NUCLEOTIDE SEQUENCE [LARGE SCALE GENOMIC DNA]</scope>
</reference>
<dbReference type="EMBL" id="CAUOFW020003136">
    <property type="protein sequence ID" value="CAK9158172.1"/>
    <property type="molecule type" value="Genomic_DNA"/>
</dbReference>
<organism evidence="2 3">
    <name type="scientific">Ilex paraguariensis</name>
    <name type="common">yerba mate</name>
    <dbReference type="NCBI Taxonomy" id="185542"/>
    <lineage>
        <taxon>Eukaryota</taxon>
        <taxon>Viridiplantae</taxon>
        <taxon>Streptophyta</taxon>
        <taxon>Embryophyta</taxon>
        <taxon>Tracheophyta</taxon>
        <taxon>Spermatophyta</taxon>
        <taxon>Magnoliopsida</taxon>
        <taxon>eudicotyledons</taxon>
        <taxon>Gunneridae</taxon>
        <taxon>Pentapetalae</taxon>
        <taxon>asterids</taxon>
        <taxon>campanulids</taxon>
        <taxon>Aquifoliales</taxon>
        <taxon>Aquifoliaceae</taxon>
        <taxon>Ilex</taxon>
    </lineage>
</organism>